<name>A0A4U1IQE3_9BACT</name>
<evidence type="ECO:0000313" key="1">
    <source>
        <dbReference type="EMBL" id="TKC96430.1"/>
    </source>
</evidence>
<dbReference type="RefSeq" id="WP_136935430.1">
    <property type="nucleotide sequence ID" value="NZ_SSMQ01000087.1"/>
</dbReference>
<protein>
    <submittedName>
        <fullName evidence="1">Uncharacterized protein</fullName>
    </submittedName>
</protein>
<comment type="caution">
    <text evidence="1">The sequence shown here is derived from an EMBL/GenBank/DDBJ whole genome shotgun (WGS) entry which is preliminary data.</text>
</comment>
<organism evidence="1 2">
    <name type="scientific">Polyangium fumosum</name>
    <dbReference type="NCBI Taxonomy" id="889272"/>
    <lineage>
        <taxon>Bacteria</taxon>
        <taxon>Pseudomonadati</taxon>
        <taxon>Myxococcota</taxon>
        <taxon>Polyangia</taxon>
        <taxon>Polyangiales</taxon>
        <taxon>Polyangiaceae</taxon>
        <taxon>Polyangium</taxon>
    </lineage>
</organism>
<dbReference type="EMBL" id="SSMQ01000087">
    <property type="protein sequence ID" value="TKC96430.1"/>
    <property type="molecule type" value="Genomic_DNA"/>
</dbReference>
<reference evidence="1 2" key="1">
    <citation type="submission" date="2019-04" db="EMBL/GenBank/DDBJ databases">
        <authorList>
            <person name="Li Y."/>
            <person name="Wang J."/>
        </authorList>
    </citation>
    <scope>NUCLEOTIDE SEQUENCE [LARGE SCALE GENOMIC DNA]</scope>
    <source>
        <strain evidence="1 2">DSM 14668</strain>
    </source>
</reference>
<sequence length="79" mass="8336">MAKSKSWPHLSRASDLALPPKSHALGVVLCDPEGTIAAWTGPILGRRSVHGERAFCAFRGNTLVVGTEHGDVGVYTLPA</sequence>
<dbReference type="Proteomes" id="UP000309215">
    <property type="component" value="Unassembled WGS sequence"/>
</dbReference>
<dbReference type="AlphaFoldDB" id="A0A4U1IQE3"/>
<accession>A0A4U1IQE3</accession>
<evidence type="ECO:0000313" key="2">
    <source>
        <dbReference type="Proteomes" id="UP000309215"/>
    </source>
</evidence>
<gene>
    <name evidence="1" type="ORF">E8A74_45465</name>
</gene>
<keyword evidence="2" id="KW-1185">Reference proteome</keyword>
<proteinExistence type="predicted"/>